<dbReference type="RefSeq" id="WP_281454294.1">
    <property type="nucleotide sequence ID" value="NZ_JASAOF010000002.1"/>
</dbReference>
<dbReference type="GO" id="GO:0032259">
    <property type="term" value="P:methylation"/>
    <property type="evidence" value="ECO:0007669"/>
    <property type="project" value="UniProtKB-KW"/>
</dbReference>
<sequence length="264" mass="29739">MTSLAALIRADTYPRSATYDPQWMVDNCMGPNPLWLLEDLVRDCPLEPGMKVLDLGCGPGMTSIFLAREYDVEVWASELWVPPEDNAARFDRADVADRVHAVRAEAHDLPFDPEQFDAILSVGTYHYFGTDDLYVGYISKFLKPGGWLSIAVPSLHRELRELGGVPAHLRSGAGWEVLPFHTPEWWRFQWEQTGLIEVTASRAQPEGWLDWKLWCEVCAEHSPDELVRSGSRATIPMLDADRGQLLTFAQVTGRRTQAPSSGRQ</sequence>
<keyword evidence="2" id="KW-0808">Transferase</keyword>
<keyword evidence="1 5" id="KW-0489">Methyltransferase</keyword>
<proteinExistence type="predicted"/>
<protein>
    <submittedName>
        <fullName evidence="5">Methyltransferase domain-containing protein</fullName>
    </submittedName>
</protein>
<dbReference type="Pfam" id="PF13649">
    <property type="entry name" value="Methyltransf_25"/>
    <property type="match status" value="1"/>
</dbReference>
<name>A0ABT6PIY5_9PSEU</name>
<gene>
    <name evidence="5" type="ORF">QFW96_04810</name>
</gene>
<dbReference type="SUPFAM" id="SSF53335">
    <property type="entry name" value="S-adenosyl-L-methionine-dependent methyltransferases"/>
    <property type="match status" value="1"/>
</dbReference>
<dbReference type="PANTHER" id="PTHR43464:SF19">
    <property type="entry name" value="UBIQUINONE BIOSYNTHESIS O-METHYLTRANSFERASE, MITOCHONDRIAL"/>
    <property type="match status" value="1"/>
</dbReference>
<dbReference type="InterPro" id="IPR029063">
    <property type="entry name" value="SAM-dependent_MTases_sf"/>
</dbReference>
<reference evidence="5 6" key="1">
    <citation type="submission" date="2023-04" db="EMBL/GenBank/DDBJ databases">
        <title>Draft genome sequence of Saccharopolyspora sp. TS4A08 isolated from sweet potato rhizospheric soil.</title>
        <authorList>
            <person name="Suksaard P."/>
            <person name="Duangmal K."/>
        </authorList>
    </citation>
    <scope>NUCLEOTIDE SEQUENCE [LARGE SCALE GENOMIC DNA]</scope>
    <source>
        <strain evidence="5 6">TS4A08</strain>
    </source>
</reference>
<comment type="caution">
    <text evidence="5">The sequence shown here is derived from an EMBL/GenBank/DDBJ whole genome shotgun (WGS) entry which is preliminary data.</text>
</comment>
<dbReference type="EMBL" id="JASAOF010000002">
    <property type="protein sequence ID" value="MDI2027914.1"/>
    <property type="molecule type" value="Genomic_DNA"/>
</dbReference>
<feature type="domain" description="Methyltransferase" evidence="4">
    <location>
        <begin position="52"/>
        <end position="146"/>
    </location>
</feature>
<evidence type="ECO:0000256" key="1">
    <source>
        <dbReference type="ARBA" id="ARBA00022603"/>
    </source>
</evidence>
<evidence type="ECO:0000313" key="6">
    <source>
        <dbReference type="Proteomes" id="UP001237595"/>
    </source>
</evidence>
<dbReference type="GO" id="GO:0008168">
    <property type="term" value="F:methyltransferase activity"/>
    <property type="evidence" value="ECO:0007669"/>
    <property type="project" value="UniProtKB-KW"/>
</dbReference>
<dbReference type="Gene3D" id="3.40.50.150">
    <property type="entry name" value="Vaccinia Virus protein VP39"/>
    <property type="match status" value="1"/>
</dbReference>
<keyword evidence="6" id="KW-1185">Reference proteome</keyword>
<evidence type="ECO:0000256" key="2">
    <source>
        <dbReference type="ARBA" id="ARBA00022679"/>
    </source>
</evidence>
<keyword evidence="3" id="KW-0949">S-adenosyl-L-methionine</keyword>
<evidence type="ECO:0000313" key="5">
    <source>
        <dbReference type="EMBL" id="MDI2027914.1"/>
    </source>
</evidence>
<dbReference type="CDD" id="cd02440">
    <property type="entry name" value="AdoMet_MTases"/>
    <property type="match status" value="1"/>
</dbReference>
<dbReference type="Proteomes" id="UP001237595">
    <property type="component" value="Unassembled WGS sequence"/>
</dbReference>
<dbReference type="InterPro" id="IPR041698">
    <property type="entry name" value="Methyltransf_25"/>
</dbReference>
<evidence type="ECO:0000256" key="3">
    <source>
        <dbReference type="ARBA" id="ARBA00022691"/>
    </source>
</evidence>
<evidence type="ECO:0000259" key="4">
    <source>
        <dbReference type="Pfam" id="PF13649"/>
    </source>
</evidence>
<dbReference type="PANTHER" id="PTHR43464">
    <property type="entry name" value="METHYLTRANSFERASE"/>
    <property type="match status" value="1"/>
</dbReference>
<accession>A0ABT6PIY5</accession>
<organism evidence="5 6">
    <name type="scientific">Saccharopolyspora ipomoeae</name>
    <dbReference type="NCBI Taxonomy" id="3042027"/>
    <lineage>
        <taxon>Bacteria</taxon>
        <taxon>Bacillati</taxon>
        <taxon>Actinomycetota</taxon>
        <taxon>Actinomycetes</taxon>
        <taxon>Pseudonocardiales</taxon>
        <taxon>Pseudonocardiaceae</taxon>
        <taxon>Saccharopolyspora</taxon>
    </lineage>
</organism>